<evidence type="ECO:0000256" key="1">
    <source>
        <dbReference type="SAM" id="MobiDB-lite"/>
    </source>
</evidence>
<evidence type="ECO:0000313" key="2">
    <source>
        <dbReference type="EMBL" id="KAL0128239.1"/>
    </source>
</evidence>
<feature type="compositionally biased region" description="Low complexity" evidence="1">
    <location>
        <begin position="138"/>
        <end position="148"/>
    </location>
</feature>
<feature type="region of interest" description="Disordered" evidence="1">
    <location>
        <begin position="121"/>
        <end position="148"/>
    </location>
</feature>
<protein>
    <submittedName>
        <fullName evidence="2">Uncharacterized protein</fullName>
    </submittedName>
</protein>
<dbReference type="EMBL" id="JADYXP020000003">
    <property type="protein sequence ID" value="KAL0128239.1"/>
    <property type="molecule type" value="Genomic_DNA"/>
</dbReference>
<name>A0AAW2GMC3_9HYME</name>
<accession>A0AAW2GMC3</accession>
<comment type="caution">
    <text evidence="2">The sequence shown here is derived from an EMBL/GenBank/DDBJ whole genome shotgun (WGS) entry which is preliminary data.</text>
</comment>
<dbReference type="Proteomes" id="UP001430953">
    <property type="component" value="Unassembled WGS sequence"/>
</dbReference>
<evidence type="ECO:0000313" key="3">
    <source>
        <dbReference type="Proteomes" id="UP001430953"/>
    </source>
</evidence>
<organism evidence="2 3">
    <name type="scientific">Cardiocondyla obscurior</name>
    <dbReference type="NCBI Taxonomy" id="286306"/>
    <lineage>
        <taxon>Eukaryota</taxon>
        <taxon>Metazoa</taxon>
        <taxon>Ecdysozoa</taxon>
        <taxon>Arthropoda</taxon>
        <taxon>Hexapoda</taxon>
        <taxon>Insecta</taxon>
        <taxon>Pterygota</taxon>
        <taxon>Neoptera</taxon>
        <taxon>Endopterygota</taxon>
        <taxon>Hymenoptera</taxon>
        <taxon>Apocrita</taxon>
        <taxon>Aculeata</taxon>
        <taxon>Formicoidea</taxon>
        <taxon>Formicidae</taxon>
        <taxon>Myrmicinae</taxon>
        <taxon>Cardiocondyla</taxon>
    </lineage>
</organism>
<dbReference type="AlphaFoldDB" id="A0AAW2GMC3"/>
<gene>
    <name evidence="2" type="ORF">PUN28_003473</name>
</gene>
<reference evidence="2 3" key="1">
    <citation type="submission" date="2023-03" db="EMBL/GenBank/DDBJ databases">
        <title>High recombination rates correlate with genetic variation in Cardiocondyla obscurior ants.</title>
        <authorList>
            <person name="Errbii M."/>
        </authorList>
    </citation>
    <scope>NUCLEOTIDE SEQUENCE [LARGE SCALE GENOMIC DNA]</scope>
    <source>
        <strain evidence="2">Alpha-2009</strain>
        <tissue evidence="2">Whole body</tissue>
    </source>
</reference>
<proteinExistence type="predicted"/>
<keyword evidence="3" id="KW-1185">Reference proteome</keyword>
<sequence length="148" mass="16011">MSQQEHVAIHVPVINESISINPFSDSAIIIIRISVQSCISAFVVVEEISRRDGISLPISPMDSINSWHTSPESGSNPGIDRPNARYNSALWLRAAASSSKRTPACVGCVARIVVAAVDGRSGVRAEKEEEEEEEKKTSSFSSSTKRAE</sequence>